<name>A0A348HCM5_9GAMM</name>
<evidence type="ECO:0000313" key="1">
    <source>
        <dbReference type="EMBL" id="BBG29377.1"/>
    </source>
</evidence>
<organism evidence="1 2">
    <name type="scientific">Zymobacter palmae</name>
    <dbReference type="NCBI Taxonomy" id="33074"/>
    <lineage>
        <taxon>Bacteria</taxon>
        <taxon>Pseudomonadati</taxon>
        <taxon>Pseudomonadota</taxon>
        <taxon>Gammaproteobacteria</taxon>
        <taxon>Oceanospirillales</taxon>
        <taxon>Halomonadaceae</taxon>
        <taxon>Zymobacter group</taxon>
        <taxon>Zymobacter</taxon>
    </lineage>
</organism>
<reference evidence="1 2" key="1">
    <citation type="submission" date="2018-09" db="EMBL/GenBank/DDBJ databases">
        <title>Zymobacter palmae IAM14233 (=T109) whole genome analysis.</title>
        <authorList>
            <person name="Yanase H."/>
        </authorList>
    </citation>
    <scope>NUCLEOTIDE SEQUENCE [LARGE SCALE GENOMIC DNA]</scope>
    <source>
        <strain evidence="1 2">IAM14233</strain>
    </source>
</reference>
<dbReference type="EMBL" id="AP018933">
    <property type="protein sequence ID" value="BBG29377.1"/>
    <property type="molecule type" value="Genomic_DNA"/>
</dbReference>
<evidence type="ECO:0000313" key="2">
    <source>
        <dbReference type="Proteomes" id="UP000267342"/>
    </source>
</evidence>
<gene>
    <name evidence="1" type="ORF">ZBT109_0597</name>
</gene>
<dbReference type="Proteomes" id="UP000267342">
    <property type="component" value="Chromosome"/>
</dbReference>
<proteinExistence type="predicted"/>
<accession>A0A348HCM5</accession>
<dbReference type="KEGG" id="zpl:ZBT109_0597"/>
<dbReference type="AlphaFoldDB" id="A0A348HCM5"/>
<keyword evidence="2" id="KW-1185">Reference proteome</keyword>
<protein>
    <submittedName>
        <fullName evidence="1">ResB protein required for cytochrome c</fullName>
    </submittedName>
</protein>
<sequence>MPLGGWPHMRQQGLSVPASAERFVEGDQIELLTQRHLDLRLPCIAPCCAGTHHVDTTIASDLKSLVGKLCASVLSLGLALGGLEVLP</sequence>